<accession>X1C2L5</accession>
<reference evidence="1" key="1">
    <citation type="journal article" date="2014" name="Front. Microbiol.">
        <title>High frequency of phylogenetically diverse reductive dehalogenase-homologous genes in deep subseafloor sedimentary metagenomes.</title>
        <authorList>
            <person name="Kawai M."/>
            <person name="Futagami T."/>
            <person name="Toyoda A."/>
            <person name="Takaki Y."/>
            <person name="Nishi S."/>
            <person name="Hori S."/>
            <person name="Arai W."/>
            <person name="Tsubouchi T."/>
            <person name="Morono Y."/>
            <person name="Uchiyama I."/>
            <person name="Ito T."/>
            <person name="Fujiyama A."/>
            <person name="Inagaki F."/>
            <person name="Takami H."/>
        </authorList>
    </citation>
    <scope>NUCLEOTIDE SEQUENCE</scope>
    <source>
        <strain evidence="1">Expedition CK06-06</strain>
    </source>
</reference>
<proteinExistence type="predicted"/>
<comment type="caution">
    <text evidence="1">The sequence shown here is derived from an EMBL/GenBank/DDBJ whole genome shotgun (WGS) entry which is preliminary data.</text>
</comment>
<name>X1C2L5_9ZZZZ</name>
<organism evidence="1">
    <name type="scientific">marine sediment metagenome</name>
    <dbReference type="NCBI Taxonomy" id="412755"/>
    <lineage>
        <taxon>unclassified sequences</taxon>
        <taxon>metagenomes</taxon>
        <taxon>ecological metagenomes</taxon>
    </lineage>
</organism>
<evidence type="ECO:0000313" key="1">
    <source>
        <dbReference type="EMBL" id="GAH01517.1"/>
    </source>
</evidence>
<dbReference type="EMBL" id="BART01020217">
    <property type="protein sequence ID" value="GAH01517.1"/>
    <property type="molecule type" value="Genomic_DNA"/>
</dbReference>
<dbReference type="AlphaFoldDB" id="X1C2L5"/>
<gene>
    <name evidence="1" type="ORF">S01H4_37599</name>
</gene>
<protein>
    <submittedName>
        <fullName evidence="1">Uncharacterized protein</fullName>
    </submittedName>
</protein>
<sequence>MTWTEEQINKIIGLETKEGHNIDVFKLYGVLHVGNTTKGLWTLIKKFHKYGEGRLSLSLADFEYCEDEDDVRLTFKDHLGERITAKLV</sequence>